<organism evidence="2 3">
    <name type="scientific">Colletotrichum gloeosporioides (strain Cg-14)</name>
    <name type="common">Anthracnose fungus</name>
    <name type="synonym">Glomerella cingulata</name>
    <dbReference type="NCBI Taxonomy" id="1237896"/>
    <lineage>
        <taxon>Eukaryota</taxon>
        <taxon>Fungi</taxon>
        <taxon>Dikarya</taxon>
        <taxon>Ascomycota</taxon>
        <taxon>Pezizomycotina</taxon>
        <taxon>Sordariomycetes</taxon>
        <taxon>Hypocreomycetidae</taxon>
        <taxon>Glomerellales</taxon>
        <taxon>Glomerellaceae</taxon>
        <taxon>Colletotrichum</taxon>
        <taxon>Colletotrichum gloeosporioides species complex</taxon>
    </lineage>
</organism>
<name>T0JUV1_COLGC</name>
<evidence type="ECO:0000256" key="1">
    <source>
        <dbReference type="SAM" id="Phobius"/>
    </source>
</evidence>
<sequence length="40" mass="4603">MADSVIGLFNIGLLSVYCELPAFFIWYWQNHIIIAAFVII</sequence>
<protein>
    <submittedName>
        <fullName evidence="2">Uncharacterized protein</fullName>
    </submittedName>
</protein>
<evidence type="ECO:0000313" key="3">
    <source>
        <dbReference type="Proteomes" id="UP000015530"/>
    </source>
</evidence>
<reference evidence="3" key="1">
    <citation type="journal article" date="2013" name="Mol. Plant Microbe Interact.">
        <title>Global aspects of pacC regulation of pathogenicity genes in Colletotrichum gloeosporioides as revealed by transcriptome analysis.</title>
        <authorList>
            <person name="Alkan N."/>
            <person name="Meng X."/>
            <person name="Friedlander G."/>
            <person name="Reuveni E."/>
            <person name="Sukno S."/>
            <person name="Sherman A."/>
            <person name="Thon M."/>
            <person name="Fluhr R."/>
            <person name="Prusky D."/>
        </authorList>
    </citation>
    <scope>NUCLEOTIDE SEQUENCE [LARGE SCALE GENOMIC DNA]</scope>
    <source>
        <strain evidence="3">Cg-14</strain>
    </source>
</reference>
<dbReference type="HOGENOM" id="CLU_3299330_0_0_1"/>
<gene>
    <name evidence="2" type="ORF">CGLO_18274</name>
</gene>
<proteinExistence type="predicted"/>
<evidence type="ECO:0000313" key="2">
    <source>
        <dbReference type="EMBL" id="EQB43119.1"/>
    </source>
</evidence>
<feature type="transmembrane region" description="Helical" evidence="1">
    <location>
        <begin position="6"/>
        <end position="28"/>
    </location>
</feature>
<dbReference type="AlphaFoldDB" id="T0JUV1"/>
<keyword evidence="1" id="KW-1133">Transmembrane helix</keyword>
<keyword evidence="1" id="KW-0472">Membrane</keyword>
<keyword evidence="1" id="KW-0812">Transmembrane</keyword>
<dbReference type="EMBL" id="AMYD01004473">
    <property type="protein sequence ID" value="EQB43119.1"/>
    <property type="molecule type" value="Genomic_DNA"/>
</dbReference>
<comment type="caution">
    <text evidence="2">The sequence shown here is derived from an EMBL/GenBank/DDBJ whole genome shotgun (WGS) entry which is preliminary data.</text>
</comment>
<accession>T0JUV1</accession>
<dbReference type="Proteomes" id="UP000015530">
    <property type="component" value="Unassembled WGS sequence"/>
</dbReference>